<dbReference type="InterPro" id="IPR003406">
    <property type="entry name" value="Glyco_trans_14"/>
</dbReference>
<reference evidence="6 7" key="1">
    <citation type="journal article" date="2021" name="Nat. Plants">
        <title>The Taxus genome provides insights into paclitaxel biosynthesis.</title>
        <authorList>
            <person name="Xiong X."/>
            <person name="Gou J."/>
            <person name="Liao Q."/>
            <person name="Li Y."/>
            <person name="Zhou Q."/>
            <person name="Bi G."/>
            <person name="Li C."/>
            <person name="Du R."/>
            <person name="Wang X."/>
            <person name="Sun T."/>
            <person name="Guo L."/>
            <person name="Liang H."/>
            <person name="Lu P."/>
            <person name="Wu Y."/>
            <person name="Zhang Z."/>
            <person name="Ro D.K."/>
            <person name="Shang Y."/>
            <person name="Huang S."/>
            <person name="Yan J."/>
        </authorList>
    </citation>
    <scope>NUCLEOTIDE SEQUENCE [LARGE SCALE GENOMIC DNA]</scope>
    <source>
        <strain evidence="6">Ta-2019</strain>
    </source>
</reference>
<sequence length="172" mass="19660">SPWVVLSRYFMEYCILGWDNLPRTILMYFSNVVLSQEGYFHTVVCNAPEFQNTTVNSDLHYLVWDSPPKPEPHYLNLSDFVDIAKNGAAFARQFHKDDPVLDKIDRVILNRSQGQLAPGGWCAGKFSKRRDPCSELGDINVLMPGPRAKLFENLILSLISNSTFRSNQCKFQ</sequence>
<dbReference type="PANTHER" id="PTHR45719:SF11">
    <property type="entry name" value="OS01G0121800 PROTEIN"/>
    <property type="match status" value="1"/>
</dbReference>
<feature type="non-terminal residue" evidence="6">
    <location>
        <position position="1"/>
    </location>
</feature>
<keyword evidence="4" id="KW-0472">Membrane</keyword>
<dbReference type="OMA" id="TINYHET"/>
<keyword evidence="3" id="KW-0808">Transferase</keyword>
<dbReference type="AlphaFoldDB" id="A0AA38KV37"/>
<dbReference type="GO" id="GO:0016020">
    <property type="term" value="C:membrane"/>
    <property type="evidence" value="ECO:0007669"/>
    <property type="project" value="UniProtKB-SubCell"/>
</dbReference>
<accession>A0AA38KV37</accession>
<evidence type="ECO:0000313" key="7">
    <source>
        <dbReference type="Proteomes" id="UP000824469"/>
    </source>
</evidence>
<comment type="caution">
    <text evidence="6">The sequence shown here is derived from an EMBL/GenBank/DDBJ whole genome shotgun (WGS) entry which is preliminary data.</text>
</comment>
<evidence type="ECO:0000256" key="5">
    <source>
        <dbReference type="ARBA" id="ARBA00023180"/>
    </source>
</evidence>
<organism evidence="6 7">
    <name type="scientific">Taxus chinensis</name>
    <name type="common">Chinese yew</name>
    <name type="synonym">Taxus wallichiana var. chinensis</name>
    <dbReference type="NCBI Taxonomy" id="29808"/>
    <lineage>
        <taxon>Eukaryota</taxon>
        <taxon>Viridiplantae</taxon>
        <taxon>Streptophyta</taxon>
        <taxon>Embryophyta</taxon>
        <taxon>Tracheophyta</taxon>
        <taxon>Spermatophyta</taxon>
        <taxon>Pinopsida</taxon>
        <taxon>Pinidae</taxon>
        <taxon>Conifers II</taxon>
        <taxon>Cupressales</taxon>
        <taxon>Taxaceae</taxon>
        <taxon>Taxus</taxon>
    </lineage>
</organism>
<proteinExistence type="predicted"/>
<keyword evidence="7" id="KW-1185">Reference proteome</keyword>
<name>A0AA38KV37_TAXCH</name>
<gene>
    <name evidence="6" type="ORF">KI387_010424</name>
</gene>
<evidence type="ECO:0000256" key="4">
    <source>
        <dbReference type="ARBA" id="ARBA00023136"/>
    </source>
</evidence>
<comment type="subcellular location">
    <subcellularLocation>
        <location evidence="1">Membrane</location>
        <topology evidence="1">Single-pass type II membrane protein</topology>
    </subcellularLocation>
</comment>
<evidence type="ECO:0000313" key="6">
    <source>
        <dbReference type="EMBL" id="KAH9306020.1"/>
    </source>
</evidence>
<evidence type="ECO:0000256" key="1">
    <source>
        <dbReference type="ARBA" id="ARBA00004606"/>
    </source>
</evidence>
<protein>
    <submittedName>
        <fullName evidence="6">Uncharacterized protein</fullName>
    </submittedName>
</protein>
<keyword evidence="5" id="KW-0325">Glycoprotein</keyword>
<evidence type="ECO:0000256" key="3">
    <source>
        <dbReference type="ARBA" id="ARBA00022679"/>
    </source>
</evidence>
<dbReference type="InterPro" id="IPR044610">
    <property type="entry name" value="GLCAT14A/B/C"/>
</dbReference>
<dbReference type="GO" id="GO:0015020">
    <property type="term" value="F:glucuronosyltransferase activity"/>
    <property type="evidence" value="ECO:0007669"/>
    <property type="project" value="InterPro"/>
</dbReference>
<dbReference type="PANTHER" id="PTHR45719">
    <property type="entry name" value="GLYCOSYLTRANSFERASE"/>
    <property type="match status" value="1"/>
</dbReference>
<keyword evidence="2" id="KW-0328">Glycosyltransferase</keyword>
<evidence type="ECO:0000256" key="2">
    <source>
        <dbReference type="ARBA" id="ARBA00022676"/>
    </source>
</evidence>
<dbReference type="EMBL" id="JAHRHJ020000008">
    <property type="protein sequence ID" value="KAH9306020.1"/>
    <property type="molecule type" value="Genomic_DNA"/>
</dbReference>
<dbReference type="Proteomes" id="UP000824469">
    <property type="component" value="Unassembled WGS sequence"/>
</dbReference>
<dbReference type="Pfam" id="PF02485">
    <property type="entry name" value="Branch"/>
    <property type="match status" value="1"/>
</dbReference>